<evidence type="ECO:0000256" key="2">
    <source>
        <dbReference type="ARBA" id="ARBA00022475"/>
    </source>
</evidence>
<keyword evidence="3 6" id="KW-0812">Transmembrane</keyword>
<feature type="transmembrane region" description="Helical" evidence="6">
    <location>
        <begin position="165"/>
        <end position="184"/>
    </location>
</feature>
<evidence type="ECO:0000313" key="7">
    <source>
        <dbReference type="EMBL" id="MBD8892428.1"/>
    </source>
</evidence>
<keyword evidence="5 6" id="KW-0472">Membrane</keyword>
<feature type="transmembrane region" description="Helical" evidence="6">
    <location>
        <begin position="97"/>
        <end position="125"/>
    </location>
</feature>
<keyword evidence="4 6" id="KW-1133">Transmembrane helix</keyword>
<feature type="transmembrane region" description="Helical" evidence="6">
    <location>
        <begin position="30"/>
        <end position="50"/>
    </location>
</feature>
<gene>
    <name evidence="7" type="ORF">IG616_12775</name>
</gene>
<name>A0ABR9CNW8_9HYPH</name>
<evidence type="ECO:0000256" key="1">
    <source>
        <dbReference type="ARBA" id="ARBA00004651"/>
    </source>
</evidence>
<accession>A0ABR9CNW8</accession>
<dbReference type="Proteomes" id="UP000632063">
    <property type="component" value="Unassembled WGS sequence"/>
</dbReference>
<evidence type="ECO:0000256" key="5">
    <source>
        <dbReference type="ARBA" id="ARBA00023136"/>
    </source>
</evidence>
<feature type="transmembrane region" description="Helical" evidence="6">
    <location>
        <begin position="62"/>
        <end position="85"/>
    </location>
</feature>
<feature type="transmembrane region" description="Helical" evidence="6">
    <location>
        <begin position="196"/>
        <end position="214"/>
    </location>
</feature>
<feature type="transmembrane region" description="Helical" evidence="6">
    <location>
        <begin position="308"/>
        <end position="331"/>
    </location>
</feature>
<keyword evidence="2" id="KW-1003">Cell membrane</keyword>
<sequence length="429" mass="46505">MQSNTPGSVPSKVKNLIGQARKSSLVRNTLSYTVNFGLQLVIQLAFFMLISRNLGAEGYGVFISITSASIIAGFIIGLGSEYLLVQRVAVDPDAFPRYFGHALIMMALTLPLVAIPMIVFLHYLVGDTISLLHLSVISLTDLIFTRLVVLAAQAYMAFDKANKQLFINAFMAISKLVFLIAATSLNSKLTVSDWTWWYFASGLLSAIVAIALVFRDLGRPIMTIVREDLRLSSLYCVEFLAIGSMKDLDKPVVVHAIDAHAGGQYAAGFRIIDAASAPVRAFLYATYTHHFRHAEVGRENSYSFALKLLPAAVGLALPVAIGLFVIADYIPLVLGEDFAETPSVIKCLAFYPLLMGLSGIGADLLRAIGHQKVRMALLIFTSLALVPVVWFGAIMGGLVGAALFRFAVQSALTLLTWAAILVSRKRNAA</sequence>
<dbReference type="PANTHER" id="PTHR30250">
    <property type="entry name" value="PST FAMILY PREDICTED COLANIC ACID TRANSPORTER"/>
    <property type="match status" value="1"/>
</dbReference>
<evidence type="ECO:0000313" key="8">
    <source>
        <dbReference type="Proteomes" id="UP000632063"/>
    </source>
</evidence>
<dbReference type="EMBL" id="JACYXI010000007">
    <property type="protein sequence ID" value="MBD8892428.1"/>
    <property type="molecule type" value="Genomic_DNA"/>
</dbReference>
<feature type="transmembrane region" description="Helical" evidence="6">
    <location>
        <begin position="377"/>
        <end position="396"/>
    </location>
</feature>
<proteinExistence type="predicted"/>
<feature type="transmembrane region" description="Helical" evidence="6">
    <location>
        <begin position="402"/>
        <end position="422"/>
    </location>
</feature>
<feature type="transmembrane region" description="Helical" evidence="6">
    <location>
        <begin position="131"/>
        <end position="158"/>
    </location>
</feature>
<organism evidence="7 8">
    <name type="scientific">Roseibium litorale</name>
    <dbReference type="NCBI Taxonomy" id="2803841"/>
    <lineage>
        <taxon>Bacteria</taxon>
        <taxon>Pseudomonadati</taxon>
        <taxon>Pseudomonadota</taxon>
        <taxon>Alphaproteobacteria</taxon>
        <taxon>Hyphomicrobiales</taxon>
        <taxon>Stappiaceae</taxon>
        <taxon>Roseibium</taxon>
    </lineage>
</organism>
<reference evidence="8" key="1">
    <citation type="submission" date="2020-09" db="EMBL/GenBank/DDBJ databases">
        <title>The genome sequence of strain Labrenzia suaedae 4C16A.</title>
        <authorList>
            <person name="Liu Y."/>
        </authorList>
    </citation>
    <scope>NUCLEOTIDE SEQUENCE [LARGE SCALE GENOMIC DNA]</scope>
    <source>
        <strain evidence="8">4C16A</strain>
    </source>
</reference>
<evidence type="ECO:0000256" key="4">
    <source>
        <dbReference type="ARBA" id="ARBA00022989"/>
    </source>
</evidence>
<keyword evidence="8" id="KW-1185">Reference proteome</keyword>
<reference evidence="7 8" key="2">
    <citation type="journal article" date="2021" name="Int. J. Syst. Evol. Microbiol.">
        <title>Roseibium litorale sp. nov., isolated from a tidal flat sediment and proposal for the reclassification of Labrenzia polysiphoniae as Roseibium polysiphoniae comb. nov.</title>
        <authorList>
            <person name="Liu Y."/>
            <person name="Pei T."/>
            <person name="Du J."/>
            <person name="Chao M."/>
            <person name="Deng M.R."/>
            <person name="Zhu H."/>
        </authorList>
    </citation>
    <scope>NUCLEOTIDE SEQUENCE [LARGE SCALE GENOMIC DNA]</scope>
    <source>
        <strain evidence="7 8">4C16A</strain>
    </source>
</reference>
<dbReference type="RefSeq" id="WP_192148554.1">
    <property type="nucleotide sequence ID" value="NZ_JACYXI010000007.1"/>
</dbReference>
<feature type="transmembrane region" description="Helical" evidence="6">
    <location>
        <begin position="343"/>
        <end position="365"/>
    </location>
</feature>
<dbReference type="PANTHER" id="PTHR30250:SF11">
    <property type="entry name" value="O-ANTIGEN TRANSPORTER-RELATED"/>
    <property type="match status" value="1"/>
</dbReference>
<evidence type="ECO:0000256" key="6">
    <source>
        <dbReference type="SAM" id="Phobius"/>
    </source>
</evidence>
<protein>
    <recommendedName>
        <fullName evidence="9">O-antigen/teichoic acid export membrane protein</fullName>
    </recommendedName>
</protein>
<evidence type="ECO:0008006" key="9">
    <source>
        <dbReference type="Google" id="ProtNLM"/>
    </source>
</evidence>
<evidence type="ECO:0000256" key="3">
    <source>
        <dbReference type="ARBA" id="ARBA00022692"/>
    </source>
</evidence>
<dbReference type="InterPro" id="IPR050833">
    <property type="entry name" value="Poly_Biosynth_Transport"/>
</dbReference>
<comment type="subcellular location">
    <subcellularLocation>
        <location evidence="1">Cell membrane</location>
        <topology evidence="1">Multi-pass membrane protein</topology>
    </subcellularLocation>
</comment>
<comment type="caution">
    <text evidence="7">The sequence shown here is derived from an EMBL/GenBank/DDBJ whole genome shotgun (WGS) entry which is preliminary data.</text>
</comment>